<reference evidence="1 2" key="1">
    <citation type="submission" date="2020-08" db="EMBL/GenBank/DDBJ databases">
        <authorList>
            <person name="Liu C."/>
            <person name="Sun Q."/>
        </authorList>
    </citation>
    <scope>NUCLEOTIDE SEQUENCE [LARGE SCALE GENOMIC DNA]</scope>
    <source>
        <strain evidence="1 2">NSJ-29</strain>
    </source>
</reference>
<dbReference type="Proteomes" id="UP000515860">
    <property type="component" value="Chromosome"/>
</dbReference>
<dbReference type="InterPro" id="IPR025191">
    <property type="entry name" value="DUF4125"/>
</dbReference>
<dbReference type="RefSeq" id="WP_118643107.1">
    <property type="nucleotide sequence ID" value="NZ_CP060635.1"/>
</dbReference>
<organism evidence="1 2">
    <name type="scientific">Wansuia hejianensis</name>
    <dbReference type="NCBI Taxonomy" id="2763667"/>
    <lineage>
        <taxon>Bacteria</taxon>
        <taxon>Bacillati</taxon>
        <taxon>Bacillota</taxon>
        <taxon>Clostridia</taxon>
        <taxon>Lachnospirales</taxon>
        <taxon>Lachnospiraceae</taxon>
        <taxon>Wansuia</taxon>
    </lineage>
</organism>
<evidence type="ECO:0000313" key="2">
    <source>
        <dbReference type="Proteomes" id="UP000515860"/>
    </source>
</evidence>
<proteinExistence type="predicted"/>
<dbReference type="Pfam" id="PF13526">
    <property type="entry name" value="DUF4125"/>
    <property type="match status" value="1"/>
</dbReference>
<keyword evidence="2" id="KW-1185">Reference proteome</keyword>
<gene>
    <name evidence="1" type="ORF">H9Q79_08760</name>
</gene>
<dbReference type="EMBL" id="CP060635">
    <property type="protein sequence ID" value="QNM10335.1"/>
    <property type="molecule type" value="Genomic_DNA"/>
</dbReference>
<accession>A0A7G9GHQ3</accession>
<sequence length="215" mass="25121">MERDVKKEYTASIIRMEWELFDKVQNIGGRASCQDQWSTFQIMRSSQLLAWTPELLSSYQNDLLEAKAAGRNPLSEKYGYMMERTRPEEYEGIRHLLPPPNETKRSLAASICQTQVSWQEELADRWPYLAHRGRAIHSREDSSRVTSFETYLWGELQTYSERTLRLYASYVEELKQKGENLNQLILEHTVTQYGYHTLDEAEVSLKNAQSSPAHH</sequence>
<evidence type="ECO:0000313" key="1">
    <source>
        <dbReference type="EMBL" id="QNM10335.1"/>
    </source>
</evidence>
<dbReference type="KEGG" id="whj:H9Q79_08760"/>
<dbReference type="AlphaFoldDB" id="A0A7G9GHQ3"/>
<protein>
    <submittedName>
        <fullName evidence="1">DUF4125 family protein</fullName>
    </submittedName>
</protein>
<name>A0A7G9GHQ3_9FIRM</name>